<sequence>MATHPIEILKIEIKNTYNTVTVPSDHVFLSLKSMENTIQILFIGRRNSEPVRRSFFLVKSGITFNELVDRYLGSINFHGEILHVYEIKELE</sequence>
<keyword evidence="3" id="KW-1185">Reference proteome</keyword>
<proteinExistence type="predicted"/>
<organism evidence="2 3">
    <name type="scientific">Photobacterium angustum</name>
    <dbReference type="NCBI Taxonomy" id="661"/>
    <lineage>
        <taxon>Bacteria</taxon>
        <taxon>Pseudomonadati</taxon>
        <taxon>Pseudomonadota</taxon>
        <taxon>Gammaproteobacteria</taxon>
        <taxon>Vibrionales</taxon>
        <taxon>Vibrionaceae</taxon>
        <taxon>Photobacterium</taxon>
    </lineage>
</organism>
<dbReference type="InterPro" id="IPR055776">
    <property type="entry name" value="DUF7352"/>
</dbReference>
<dbReference type="Pfam" id="PF24043">
    <property type="entry name" value="DUF7352"/>
    <property type="match status" value="1"/>
</dbReference>
<evidence type="ECO:0000259" key="1">
    <source>
        <dbReference type="Pfam" id="PF24043"/>
    </source>
</evidence>
<evidence type="ECO:0000313" key="2">
    <source>
        <dbReference type="EMBL" id="PSX03964.1"/>
    </source>
</evidence>
<gene>
    <name evidence="2" type="ORF">C0W27_20945</name>
</gene>
<accession>A0ABX5GYJ1</accession>
<dbReference type="Proteomes" id="UP000240989">
    <property type="component" value="Unassembled WGS sequence"/>
</dbReference>
<protein>
    <recommendedName>
        <fullName evidence="1">DUF7352 domain-containing protein</fullName>
    </recommendedName>
</protein>
<dbReference type="RefSeq" id="WP_045152802.1">
    <property type="nucleotide sequence ID" value="NZ_JZSW01000007.1"/>
</dbReference>
<reference evidence="2 3" key="1">
    <citation type="submission" date="2018-01" db="EMBL/GenBank/DDBJ databases">
        <title>Whole genome sequencing of Histamine producing bacteria.</title>
        <authorList>
            <person name="Butler K."/>
        </authorList>
    </citation>
    <scope>NUCLEOTIDE SEQUENCE [LARGE SCALE GENOMIC DNA]</scope>
    <source>
        <strain evidence="2 3">A6-1</strain>
    </source>
</reference>
<evidence type="ECO:0000313" key="3">
    <source>
        <dbReference type="Proteomes" id="UP000240989"/>
    </source>
</evidence>
<dbReference type="EMBL" id="PYOU01000027">
    <property type="protein sequence ID" value="PSX03964.1"/>
    <property type="molecule type" value="Genomic_DNA"/>
</dbReference>
<comment type="caution">
    <text evidence="2">The sequence shown here is derived from an EMBL/GenBank/DDBJ whole genome shotgun (WGS) entry which is preliminary data.</text>
</comment>
<feature type="domain" description="DUF7352" evidence="1">
    <location>
        <begin position="8"/>
        <end position="87"/>
    </location>
</feature>
<name>A0ABX5GYJ1_PHOAN</name>